<keyword evidence="1" id="KW-0547">Nucleotide-binding</keyword>
<feature type="compositionally biased region" description="Polar residues" evidence="2">
    <location>
        <begin position="317"/>
        <end position="329"/>
    </location>
</feature>
<comment type="subunit">
    <text evidence="1">Monomer. Associates with 30S ribosomal subunit, binds 16S rRNA.</text>
</comment>
<feature type="binding site" evidence="1">
    <location>
        <position position="368"/>
    </location>
    <ligand>
        <name>Zn(2+)</name>
        <dbReference type="ChEBI" id="CHEBI:29105"/>
    </ligand>
</feature>
<feature type="region of interest" description="Disordered" evidence="2">
    <location>
        <begin position="1"/>
        <end position="31"/>
    </location>
</feature>
<dbReference type="eggNOG" id="COG1162">
    <property type="taxonomic scope" value="Bacteria"/>
</dbReference>
<dbReference type="Proteomes" id="UP000001883">
    <property type="component" value="Chromosome"/>
</dbReference>
<keyword evidence="1" id="KW-0690">Ribosome biogenesis</keyword>
<feature type="binding site" evidence="1">
    <location>
        <begin position="255"/>
        <end position="263"/>
    </location>
    <ligand>
        <name>GTP</name>
        <dbReference type="ChEBI" id="CHEBI:37565"/>
    </ligand>
</feature>
<dbReference type="Gene3D" id="3.40.50.300">
    <property type="entry name" value="P-loop containing nucleotide triphosphate hydrolases"/>
    <property type="match status" value="1"/>
</dbReference>
<proteinExistence type="inferred from homology"/>
<dbReference type="GO" id="GO:0005737">
    <property type="term" value="C:cytoplasm"/>
    <property type="evidence" value="ECO:0007669"/>
    <property type="project" value="UniProtKB-SubCell"/>
</dbReference>
<dbReference type="GO" id="GO:0046872">
    <property type="term" value="F:metal ion binding"/>
    <property type="evidence" value="ECO:0007669"/>
    <property type="project" value="UniProtKB-KW"/>
</dbReference>
<keyword evidence="1" id="KW-0699">rRNA-binding</keyword>
<dbReference type="Gene3D" id="1.10.40.50">
    <property type="entry name" value="Probable gtpase engc, domain 3"/>
    <property type="match status" value="1"/>
</dbReference>
<feature type="binding site" evidence="1">
    <location>
        <position position="376"/>
    </location>
    <ligand>
        <name>Zn(2+)</name>
        <dbReference type="ChEBI" id="CHEBI:29105"/>
    </ligand>
</feature>
<dbReference type="InterPro" id="IPR004881">
    <property type="entry name" value="Ribosome_biogen_GTPase_RsgA"/>
</dbReference>
<name>D2NNY6_ROTMD</name>
<keyword evidence="1" id="KW-0963">Cytoplasm</keyword>
<dbReference type="CDD" id="cd01854">
    <property type="entry name" value="YjeQ_EngC"/>
    <property type="match status" value="1"/>
</dbReference>
<keyword evidence="1" id="KW-0479">Metal-binding</keyword>
<dbReference type="SUPFAM" id="SSF52540">
    <property type="entry name" value="P-loop containing nucleoside triphosphate hydrolases"/>
    <property type="match status" value="1"/>
</dbReference>
<keyword evidence="1" id="KW-0378">Hydrolase</keyword>
<dbReference type="GO" id="GO:0019843">
    <property type="term" value="F:rRNA binding"/>
    <property type="evidence" value="ECO:0007669"/>
    <property type="project" value="UniProtKB-KW"/>
</dbReference>
<dbReference type="InterPro" id="IPR027417">
    <property type="entry name" value="P-loop_NTPase"/>
</dbReference>
<dbReference type="HAMAP" id="MF_01820">
    <property type="entry name" value="GTPase_RsgA"/>
    <property type="match status" value="1"/>
</dbReference>
<dbReference type="GO" id="GO:0003924">
    <property type="term" value="F:GTPase activity"/>
    <property type="evidence" value="ECO:0007669"/>
    <property type="project" value="UniProtKB-UniRule"/>
</dbReference>
<dbReference type="EC" id="3.6.1.-" evidence="1"/>
<organism evidence="4 5">
    <name type="scientific">Rothia mucilaginosa (strain DY-18)</name>
    <name type="common">Stomatococcus mucilaginosus</name>
    <dbReference type="NCBI Taxonomy" id="680646"/>
    <lineage>
        <taxon>Bacteria</taxon>
        <taxon>Bacillati</taxon>
        <taxon>Actinomycetota</taxon>
        <taxon>Actinomycetes</taxon>
        <taxon>Micrococcales</taxon>
        <taxon>Micrococcaceae</taxon>
        <taxon>Rothia</taxon>
    </lineage>
</organism>
<reference evidence="4 5" key="3">
    <citation type="journal article" date="2010" name="Sequencing">
        <title>Complete Genome Sequence of Rothia mucilaginosa DY-18: A Clinical Isolate with Dense Meshwork-Like Structures from a Persistent Apical Periodontitis Lesion.</title>
        <authorList>
            <person name="Yamane K."/>
            <person name="Nambu T."/>
            <person name="Yamanaka T."/>
            <person name="Mashimo C."/>
            <person name="Sugimori C."/>
            <person name="Leung K.-P."/>
            <person name="Fukushima H."/>
        </authorList>
    </citation>
    <scope>NUCLEOTIDE SEQUENCE [LARGE SCALE GENOMIC DNA]</scope>
    <source>
        <strain evidence="4 5">DY-18</strain>
    </source>
</reference>
<feature type="domain" description="EngC GTPase" evidence="3">
    <location>
        <begin position="165"/>
        <end position="338"/>
    </location>
</feature>
<dbReference type="EMBL" id="AP011540">
    <property type="protein sequence ID" value="BAI65354.1"/>
    <property type="molecule type" value="Genomic_DNA"/>
</dbReference>
<feature type="binding site" evidence="1">
    <location>
        <position position="370"/>
    </location>
    <ligand>
        <name>Zn(2+)</name>
        <dbReference type="ChEBI" id="CHEBI:29105"/>
    </ligand>
</feature>
<dbReference type="HOGENOM" id="CLU_033617_0_0_11"/>
<feature type="binding site" evidence="1">
    <location>
        <position position="363"/>
    </location>
    <ligand>
        <name>Zn(2+)</name>
        <dbReference type="ChEBI" id="CHEBI:29105"/>
    </ligand>
</feature>
<dbReference type="InterPro" id="IPR010914">
    <property type="entry name" value="RsgA_GTPase_dom"/>
</dbReference>
<keyword evidence="1" id="KW-0694">RNA-binding</keyword>
<dbReference type="GO" id="GO:0005525">
    <property type="term" value="F:GTP binding"/>
    <property type="evidence" value="ECO:0007669"/>
    <property type="project" value="UniProtKB-UniRule"/>
</dbReference>
<keyword evidence="5" id="KW-1185">Reference proteome</keyword>
<dbReference type="NCBIfam" id="TIGR00157">
    <property type="entry name" value="ribosome small subunit-dependent GTPase A"/>
    <property type="match status" value="1"/>
</dbReference>
<comment type="similarity">
    <text evidence="1">Belongs to the TRAFAC class YlqF/YawG GTPase family. RsgA subfamily.</text>
</comment>
<evidence type="ECO:0000256" key="1">
    <source>
        <dbReference type="HAMAP-Rule" id="MF_01820"/>
    </source>
</evidence>
<comment type="function">
    <text evidence="1">One of several proteins that assist in the late maturation steps of the functional core of the 30S ribosomal subunit. Helps release RbfA from mature subunits. May play a role in the assembly of ribosomal proteins into the subunit. Circularly permuted GTPase that catalyzes slow GTP hydrolysis, GTPase activity is stimulated by the 30S ribosomal subunit.</text>
</comment>
<dbReference type="PANTHER" id="PTHR32120">
    <property type="entry name" value="SMALL RIBOSOMAL SUBUNIT BIOGENESIS GTPASE RSGA"/>
    <property type="match status" value="1"/>
</dbReference>
<accession>D2NNY6</accession>
<comment type="cofactor">
    <cofactor evidence="1">
        <name>Zn(2+)</name>
        <dbReference type="ChEBI" id="CHEBI:29105"/>
    </cofactor>
    <text evidence="1">Binds 1 zinc ion per subunit.</text>
</comment>
<keyword evidence="1" id="KW-0862">Zinc</keyword>
<evidence type="ECO:0000313" key="5">
    <source>
        <dbReference type="Proteomes" id="UP000001883"/>
    </source>
</evidence>
<reference evidence="4 5" key="2">
    <citation type="journal article" date="2010" name="J Osaka Dent Univ">
        <title>Isolation and identification of Rothia mucilaginosa from persistent apical periodontitis lesions.</title>
        <authorList>
            <person name="Yamane K."/>
            <person name="Yoshida M."/>
            <person name="Fujihira T."/>
            <person name="Baba T."/>
            <person name="Tsuji N."/>
            <person name="Hayashi H."/>
            <person name="Sugimori C."/>
            <person name="Yamanaka T."/>
            <person name="Mashimo C."/>
            <person name="Nambu T."/>
            <person name="Kawai H."/>
            <person name="Fukushima H."/>
        </authorList>
    </citation>
    <scope>NUCLEOTIDE SEQUENCE [LARGE SCALE GENOMIC DNA]</scope>
    <source>
        <strain evidence="4 5">DY-18</strain>
    </source>
</reference>
<evidence type="ECO:0000259" key="3">
    <source>
        <dbReference type="PROSITE" id="PS50936"/>
    </source>
</evidence>
<dbReference type="PROSITE" id="PS50936">
    <property type="entry name" value="ENGC_GTPASE"/>
    <property type="match status" value="1"/>
</dbReference>
<evidence type="ECO:0000313" key="4">
    <source>
        <dbReference type="EMBL" id="BAI65354.1"/>
    </source>
</evidence>
<protein>
    <recommendedName>
        <fullName evidence="1">Small ribosomal subunit biogenesis GTPase RsgA</fullName>
        <ecNumber evidence="1">3.6.1.-</ecNumber>
    </recommendedName>
</protein>
<evidence type="ECO:0000256" key="2">
    <source>
        <dbReference type="SAM" id="MobiDB-lite"/>
    </source>
</evidence>
<dbReference type="KEGG" id="rmu:RMDY18_15220"/>
<dbReference type="GO" id="GO:0042274">
    <property type="term" value="P:ribosomal small subunit biogenesis"/>
    <property type="evidence" value="ECO:0007669"/>
    <property type="project" value="UniProtKB-UniRule"/>
</dbReference>
<reference evidence="5" key="1">
    <citation type="submission" date="2009-07" db="EMBL/GenBank/DDBJ databases">
        <title>Complete genome sequence of Rothia mucilaginosa DJ.</title>
        <authorList>
            <person name="Yamane K."/>
            <person name="Nambu T."/>
            <person name="Mashimo C."/>
            <person name="Sugimori C."/>
            <person name="Yamanaka T."/>
            <person name="Leung K."/>
            <person name="Fukushima H."/>
        </authorList>
    </citation>
    <scope>NUCLEOTIDE SEQUENCE [LARGE SCALE GENOMIC DNA]</scope>
    <source>
        <strain evidence="5">DY-18</strain>
    </source>
</reference>
<dbReference type="Pfam" id="PF03193">
    <property type="entry name" value="RsgA_GTPase"/>
    <property type="match status" value="1"/>
</dbReference>
<gene>
    <name evidence="1" type="primary">rsgA</name>
    <name evidence="4" type="ordered locus">RMDY18_15220</name>
</gene>
<dbReference type="STRING" id="680646.RMDY18_15220"/>
<comment type="subcellular location">
    <subcellularLocation>
        <location evidence="1">Cytoplasm</location>
    </subcellularLocation>
</comment>
<dbReference type="AlphaFoldDB" id="D2NNY6"/>
<sequence length="440" mass="47417">MKPEKERTFHTPPPPARYPGMTTNRAPQPRKTIPVTITPASYTLETLGFDPSWQGSAIRAAFTLGGTLENFTLARVSAVHRTRCELLICDRGELIKLSAPLRPVENDYGEEEYPVVGDWVLTQLIPGSGGAAHPAEHKFLAILPRRSYLTRPSATRESADQPVAANVDMLCIVEPCFPEPSIGRIERYTALAHASGVQVALILTKGDLVTAEQLASYRESLGGSVDTVLTVCTDNGYDPAPVAKLVAGRTAAFLGRSGAGKSTLVNALLNPGVDPREDSQEHQVQVTSTVRDADGKGRHTTTSRQMLVLPGAEGSSEGDSTNAKSSSGTVLIDTPGVRALAATSDSTAIDETFDDVSGYASACRYSDCSHGSEPGCAVQQAITDGSLDPERFERYRRMIAESARLRLRSQEREYRQSNRAFTKANKAGRRTLMSIKGRAN</sequence>
<feature type="region of interest" description="Disordered" evidence="2">
    <location>
        <begin position="287"/>
        <end position="330"/>
    </location>
</feature>
<keyword evidence="1" id="KW-0342">GTP-binding</keyword>
<feature type="binding site" evidence="1">
    <location>
        <begin position="204"/>
        <end position="207"/>
    </location>
    <ligand>
        <name>GTP</name>
        <dbReference type="ChEBI" id="CHEBI:37565"/>
    </ligand>
</feature>